<comment type="caution">
    <text evidence="2">The sequence shown here is derived from an EMBL/GenBank/DDBJ whole genome shotgun (WGS) entry which is preliminary data.</text>
</comment>
<evidence type="ECO:0000313" key="3">
    <source>
        <dbReference type="Proteomes" id="UP000294498"/>
    </source>
</evidence>
<keyword evidence="1" id="KW-0472">Membrane</keyword>
<organism evidence="2 3">
    <name type="scientific">Dinghuibacter silviterrae</name>
    <dbReference type="NCBI Taxonomy" id="1539049"/>
    <lineage>
        <taxon>Bacteria</taxon>
        <taxon>Pseudomonadati</taxon>
        <taxon>Bacteroidota</taxon>
        <taxon>Chitinophagia</taxon>
        <taxon>Chitinophagales</taxon>
        <taxon>Chitinophagaceae</taxon>
        <taxon>Dinghuibacter</taxon>
    </lineage>
</organism>
<reference evidence="2 3" key="1">
    <citation type="submission" date="2019-03" db="EMBL/GenBank/DDBJ databases">
        <title>Genomic Encyclopedia of Type Strains, Phase IV (KMG-IV): sequencing the most valuable type-strain genomes for metagenomic binning, comparative biology and taxonomic classification.</title>
        <authorList>
            <person name="Goeker M."/>
        </authorList>
    </citation>
    <scope>NUCLEOTIDE SEQUENCE [LARGE SCALE GENOMIC DNA]</scope>
    <source>
        <strain evidence="2 3">DSM 100059</strain>
    </source>
</reference>
<dbReference type="EMBL" id="SODV01000002">
    <property type="protein sequence ID" value="TDW95949.1"/>
    <property type="molecule type" value="Genomic_DNA"/>
</dbReference>
<proteinExistence type="predicted"/>
<evidence type="ECO:0000313" key="2">
    <source>
        <dbReference type="EMBL" id="TDW95949.1"/>
    </source>
</evidence>
<keyword evidence="1" id="KW-0812">Transmembrane</keyword>
<feature type="transmembrane region" description="Helical" evidence="1">
    <location>
        <begin position="6"/>
        <end position="24"/>
    </location>
</feature>
<gene>
    <name evidence="2" type="ORF">EDB95_3770</name>
</gene>
<protein>
    <submittedName>
        <fullName evidence="2">Uncharacterized protein</fullName>
    </submittedName>
</protein>
<keyword evidence="3" id="KW-1185">Reference proteome</keyword>
<evidence type="ECO:0000256" key="1">
    <source>
        <dbReference type="SAM" id="Phobius"/>
    </source>
</evidence>
<dbReference type="AlphaFoldDB" id="A0A4R8DEJ2"/>
<accession>A0A4R8DEJ2</accession>
<keyword evidence="1" id="KW-1133">Transmembrane helix</keyword>
<dbReference type="Proteomes" id="UP000294498">
    <property type="component" value="Unassembled WGS sequence"/>
</dbReference>
<sequence>MIEILGLGFLVLLCATVLFSVFFVKHRTSKLDKAYHEALHAESVEDFARATQLYESILEKYSGVLDEKIRHQIKSRINTMRYQQEYSKRFEERPAPVKRQSSLRS</sequence>
<name>A0A4R8DEJ2_9BACT</name>